<comment type="caution">
    <text evidence="3">The sequence shown here is derived from an EMBL/GenBank/DDBJ whole genome shotgun (WGS) entry which is preliminary data.</text>
</comment>
<evidence type="ECO:0000256" key="1">
    <source>
        <dbReference type="SAM" id="Coils"/>
    </source>
</evidence>
<reference evidence="3 4" key="1">
    <citation type="journal article" date="2019" name="Environ. Microbiol.">
        <title>Genomics insights into ecotype formation of ammonia-oxidizing archaea in the deep ocean.</title>
        <authorList>
            <person name="Wang Y."/>
            <person name="Huang J.M."/>
            <person name="Cui G.J."/>
            <person name="Nunoura T."/>
            <person name="Takaki Y."/>
            <person name="Li W.L."/>
            <person name="Li J."/>
            <person name="Gao Z.M."/>
            <person name="Takai K."/>
            <person name="Zhang A.Q."/>
            <person name="Stepanauskas R."/>
        </authorList>
    </citation>
    <scope>NUCLEOTIDE SEQUENCE [LARGE SCALE GENOMIC DNA]</scope>
    <source>
        <strain evidence="3 4">F20</strain>
    </source>
</reference>
<dbReference type="Proteomes" id="UP000526196">
    <property type="component" value="Unassembled WGS sequence"/>
</dbReference>
<feature type="coiled-coil region" evidence="1">
    <location>
        <begin position="347"/>
        <end position="381"/>
    </location>
</feature>
<dbReference type="AlphaFoldDB" id="A0A7K4NQ74"/>
<gene>
    <name evidence="3" type="ORF">HX833_03835</name>
</gene>
<dbReference type="EMBL" id="JACASX010000004">
    <property type="protein sequence ID" value="NWK05206.1"/>
    <property type="molecule type" value="Genomic_DNA"/>
</dbReference>
<feature type="coiled-coil region" evidence="1">
    <location>
        <begin position="253"/>
        <end position="322"/>
    </location>
</feature>
<keyword evidence="1" id="KW-0175">Coiled coil</keyword>
<accession>A0A7K4NQ74</accession>
<protein>
    <submittedName>
        <fullName evidence="3">Uncharacterized protein</fullName>
    </submittedName>
</protein>
<evidence type="ECO:0000313" key="3">
    <source>
        <dbReference type="EMBL" id="NWK05206.1"/>
    </source>
</evidence>
<sequence>MNSVPMLPKNGDFNPSLQNTVMEVKKLKEKLEQMLRDQNLPAGSAGVEIDDLTAVHSETNVKLGRLDELEKKEQSIKETEEKLDKAREAITKHEGELNSVKQSIGADIAELKEQDKIIKEAEYQKNYAKDEYNKLLENEKKLEENYEKFQESSIDDSFVDEEDAHYTKERVEQGEEDQARRKENQYDDYIDEGLENTAEEEAREAEEAALARGATLEEQHDAYETTKNDFYSKYSFGGEDMNVSFHTYVKSDLEDGEERINAAEELKDKAKDNITKRRAKITELEAQHDEISSNLGQAQQDYESARKIAANMKLERDQLKHDIMNGLIPLIEKINKLYGNFISAKKSNQVVEKSNKVKNELEELKKELSNTEDQVDEHKELVQHGKIKRLAIKISNIDQMLYDLTIRHDKILETLNETDDRNTSGLNLEEHVSMQLNLTQLVEERKRVRSFFIQRFNIPEIKLVKNSEKQRLNLEVDLAILRQKKKLISAYLKSEEAYYTFQQDPKKYEEDVMRNQALIIQKRPPDIDRLPPDALQYMTSTDVEPPTIQPDPVLVQEFSWISTLETEFIKLVANVFKDVNNWWTELVPSHVRKNARLRNDRSKDFSEWDKTQDFKLLGKLNFNAITQIFTDPKCWKYFSDIFPKPAEFQQDWLISIRSKLIDTAYCRTRVNHSHRLDDMSHEMLKGHYGFFIKCMDDFKKKKRLV</sequence>
<proteinExistence type="predicted"/>
<name>A0A7K4NQ74_9ARCH</name>
<feature type="region of interest" description="Disordered" evidence="2">
    <location>
        <begin position="168"/>
        <end position="187"/>
    </location>
</feature>
<evidence type="ECO:0000256" key="2">
    <source>
        <dbReference type="SAM" id="MobiDB-lite"/>
    </source>
</evidence>
<evidence type="ECO:0000313" key="4">
    <source>
        <dbReference type="Proteomes" id="UP000526196"/>
    </source>
</evidence>
<organism evidence="3 4">
    <name type="scientific">Marine Group I thaumarchaeote</name>
    <dbReference type="NCBI Taxonomy" id="2511932"/>
    <lineage>
        <taxon>Archaea</taxon>
        <taxon>Nitrososphaerota</taxon>
        <taxon>Marine Group I</taxon>
    </lineage>
</organism>
<feature type="compositionally biased region" description="Basic and acidic residues" evidence="2">
    <location>
        <begin position="168"/>
        <end position="185"/>
    </location>
</feature>